<protein>
    <recommendedName>
        <fullName evidence="5">HhH-GPD domain-containing protein</fullName>
    </recommendedName>
</protein>
<dbReference type="InterPro" id="IPR011257">
    <property type="entry name" value="DNA_glycosylase"/>
</dbReference>
<dbReference type="SMART" id="SM00478">
    <property type="entry name" value="ENDO3c"/>
    <property type="match status" value="1"/>
</dbReference>
<keyword evidence="2" id="KW-0227">DNA damage</keyword>
<evidence type="ECO:0000256" key="3">
    <source>
        <dbReference type="ARBA" id="ARBA00023204"/>
    </source>
</evidence>
<evidence type="ECO:0000313" key="7">
    <source>
        <dbReference type="Proteomes" id="UP000775213"/>
    </source>
</evidence>
<dbReference type="GO" id="GO:0032993">
    <property type="term" value="C:protein-DNA complex"/>
    <property type="evidence" value="ECO:0007669"/>
    <property type="project" value="TreeGrafter"/>
</dbReference>
<dbReference type="EMBL" id="JAGFBR010000004">
    <property type="protein sequence ID" value="KAH0468238.1"/>
    <property type="molecule type" value="Genomic_DNA"/>
</dbReference>
<dbReference type="GO" id="GO:0006285">
    <property type="term" value="P:base-excision repair, AP site formation"/>
    <property type="evidence" value="ECO:0007669"/>
    <property type="project" value="TreeGrafter"/>
</dbReference>
<dbReference type="GO" id="GO:0043916">
    <property type="term" value="F:DNA-7-methylguanine glycosylase activity"/>
    <property type="evidence" value="ECO:0007669"/>
    <property type="project" value="TreeGrafter"/>
</dbReference>
<accession>A0AAV7HJH3</accession>
<dbReference type="InterPro" id="IPR003265">
    <property type="entry name" value="HhH-GPD_domain"/>
</dbReference>
<feature type="domain" description="HhH-GPD" evidence="5">
    <location>
        <begin position="160"/>
        <end position="315"/>
    </location>
</feature>
<evidence type="ECO:0000313" key="6">
    <source>
        <dbReference type="EMBL" id="KAH0468238.1"/>
    </source>
</evidence>
<feature type="compositionally biased region" description="Pro residues" evidence="4">
    <location>
        <begin position="37"/>
        <end position="52"/>
    </location>
</feature>
<dbReference type="GO" id="GO:0008725">
    <property type="term" value="F:DNA-3-methyladenine glycosylase activity"/>
    <property type="evidence" value="ECO:0007669"/>
    <property type="project" value="TreeGrafter"/>
</dbReference>
<dbReference type="FunFam" id="1.10.340.30:FF:000004">
    <property type="entry name" value="DNA-3-methyladenine glycosylase II"/>
    <property type="match status" value="1"/>
</dbReference>
<evidence type="ECO:0000256" key="1">
    <source>
        <dbReference type="ARBA" id="ARBA00010817"/>
    </source>
</evidence>
<keyword evidence="7" id="KW-1185">Reference proteome</keyword>
<evidence type="ECO:0000259" key="5">
    <source>
        <dbReference type="SMART" id="SM00478"/>
    </source>
</evidence>
<evidence type="ECO:0000256" key="2">
    <source>
        <dbReference type="ARBA" id="ARBA00022763"/>
    </source>
</evidence>
<organism evidence="6 7">
    <name type="scientific">Dendrobium chrysotoxum</name>
    <name type="common">Orchid</name>
    <dbReference type="NCBI Taxonomy" id="161865"/>
    <lineage>
        <taxon>Eukaryota</taxon>
        <taxon>Viridiplantae</taxon>
        <taxon>Streptophyta</taxon>
        <taxon>Embryophyta</taxon>
        <taxon>Tracheophyta</taxon>
        <taxon>Spermatophyta</taxon>
        <taxon>Magnoliopsida</taxon>
        <taxon>Liliopsida</taxon>
        <taxon>Asparagales</taxon>
        <taxon>Orchidaceae</taxon>
        <taxon>Epidendroideae</taxon>
        <taxon>Malaxideae</taxon>
        <taxon>Dendrobiinae</taxon>
        <taxon>Dendrobium</taxon>
    </lineage>
</organism>
<comment type="caution">
    <text evidence="6">The sequence shown here is derived from an EMBL/GenBank/DDBJ whole genome shotgun (WGS) entry which is preliminary data.</text>
</comment>
<dbReference type="GO" id="GO:0032131">
    <property type="term" value="F:alkylated DNA binding"/>
    <property type="evidence" value="ECO:0007669"/>
    <property type="project" value="TreeGrafter"/>
</dbReference>
<dbReference type="AlphaFoldDB" id="A0AAV7HJH3"/>
<dbReference type="Proteomes" id="UP000775213">
    <property type="component" value="Unassembled WGS sequence"/>
</dbReference>
<reference evidence="6 7" key="1">
    <citation type="journal article" date="2021" name="Hortic Res">
        <title>Chromosome-scale assembly of the Dendrobium chrysotoxum genome enhances the understanding of orchid evolution.</title>
        <authorList>
            <person name="Zhang Y."/>
            <person name="Zhang G.Q."/>
            <person name="Zhang D."/>
            <person name="Liu X.D."/>
            <person name="Xu X.Y."/>
            <person name="Sun W.H."/>
            <person name="Yu X."/>
            <person name="Zhu X."/>
            <person name="Wang Z.W."/>
            <person name="Zhao X."/>
            <person name="Zhong W.Y."/>
            <person name="Chen H."/>
            <person name="Yin W.L."/>
            <person name="Huang T."/>
            <person name="Niu S.C."/>
            <person name="Liu Z.J."/>
        </authorList>
    </citation>
    <scope>NUCLEOTIDE SEQUENCE [LARGE SCALE GENOMIC DNA]</scope>
    <source>
        <strain evidence="6">Lindl</strain>
    </source>
</reference>
<dbReference type="PANTHER" id="PTHR43003:SF5">
    <property type="entry name" value="DNA-3-METHYLADENINE GLYCOSYLASE"/>
    <property type="match status" value="1"/>
</dbReference>
<dbReference type="Gene3D" id="1.10.340.30">
    <property type="entry name" value="Hypothetical protein, domain 2"/>
    <property type="match status" value="1"/>
</dbReference>
<evidence type="ECO:0000256" key="4">
    <source>
        <dbReference type="SAM" id="MobiDB-lite"/>
    </source>
</evidence>
<sequence length="373" mass="40795">MTFSDVPIHRILYCLATPNPPITLLPEPKPMTDSIWPLPPPPMPDPTLPSPSPSTSVSSTAVVAVASVSANPISVLNGDESLSRPKKLRKLSPDSTAPLPLPPPPFFLLPRPLSAPGELDAAIRHLRAADPNLAAVIDELEPLSLHQFQPPFLTLARSIIHQQLAPKAAVPTYERFLKLCEVHGGVSPAAVLALSAEHLRQIGISARKSSYLHDLSRKFHTGVLSDAAIVSLDDRSLLSLLTMVEGIGTWSAHMFMIFSLHRPDILPVGDATVRRGVQLLYGLAETPRPSQMEQLCERWRPYRSVGSWYMWRLSQAKAAATPSAVGLLAGAPHQSLMMDTFQVDRDDSMNQTTDLKLTSLGEFWSMDVLFSRL</sequence>
<gene>
    <name evidence="6" type="ORF">IEQ34_003271</name>
</gene>
<name>A0AAV7HJH3_DENCH</name>
<keyword evidence="3" id="KW-0234">DNA repair</keyword>
<dbReference type="SUPFAM" id="SSF48150">
    <property type="entry name" value="DNA-glycosylase"/>
    <property type="match status" value="1"/>
</dbReference>
<dbReference type="InterPro" id="IPR051912">
    <property type="entry name" value="Alkylbase_DNA_Glycosylase/TA"/>
</dbReference>
<proteinExistence type="inferred from homology"/>
<dbReference type="GO" id="GO:0006307">
    <property type="term" value="P:DNA alkylation repair"/>
    <property type="evidence" value="ECO:0007669"/>
    <property type="project" value="TreeGrafter"/>
</dbReference>
<dbReference type="Gene3D" id="1.10.1670.40">
    <property type="match status" value="1"/>
</dbReference>
<dbReference type="GO" id="GO:0005634">
    <property type="term" value="C:nucleus"/>
    <property type="evidence" value="ECO:0007669"/>
    <property type="project" value="TreeGrafter"/>
</dbReference>
<dbReference type="Pfam" id="PF00730">
    <property type="entry name" value="HhH-GPD"/>
    <property type="match status" value="1"/>
</dbReference>
<dbReference type="PANTHER" id="PTHR43003">
    <property type="entry name" value="DNA-3-METHYLADENINE GLYCOSYLASE"/>
    <property type="match status" value="1"/>
</dbReference>
<feature type="region of interest" description="Disordered" evidence="4">
    <location>
        <begin position="33"/>
        <end position="56"/>
    </location>
</feature>
<comment type="similarity">
    <text evidence="1">Belongs to the alkylbase DNA glycosidase AlkA family.</text>
</comment>
<dbReference type="CDD" id="cd00056">
    <property type="entry name" value="ENDO3c"/>
    <property type="match status" value="1"/>
</dbReference>